<evidence type="ECO:0000256" key="1">
    <source>
        <dbReference type="SAM" id="MobiDB-lite"/>
    </source>
</evidence>
<organism evidence="2 3">
    <name type="scientific">Cirrhinus molitorella</name>
    <name type="common">mud carp</name>
    <dbReference type="NCBI Taxonomy" id="172907"/>
    <lineage>
        <taxon>Eukaryota</taxon>
        <taxon>Metazoa</taxon>
        <taxon>Chordata</taxon>
        <taxon>Craniata</taxon>
        <taxon>Vertebrata</taxon>
        <taxon>Euteleostomi</taxon>
        <taxon>Actinopterygii</taxon>
        <taxon>Neopterygii</taxon>
        <taxon>Teleostei</taxon>
        <taxon>Ostariophysi</taxon>
        <taxon>Cypriniformes</taxon>
        <taxon>Cyprinidae</taxon>
        <taxon>Labeoninae</taxon>
        <taxon>Labeonini</taxon>
        <taxon>Cirrhinus</taxon>
    </lineage>
</organism>
<feature type="compositionally biased region" description="Basic and acidic residues" evidence="1">
    <location>
        <begin position="54"/>
        <end position="64"/>
    </location>
</feature>
<gene>
    <name evidence="2" type="ORF">QQF64_002985</name>
</gene>
<dbReference type="Proteomes" id="UP001558613">
    <property type="component" value="Unassembled WGS sequence"/>
</dbReference>
<feature type="region of interest" description="Disordered" evidence="1">
    <location>
        <begin position="54"/>
        <end position="107"/>
    </location>
</feature>
<feature type="compositionally biased region" description="Polar residues" evidence="1">
    <location>
        <begin position="79"/>
        <end position="107"/>
    </location>
</feature>
<protein>
    <recommendedName>
        <fullName evidence="4">Specifically androgen-regulated gene protein</fullName>
    </recommendedName>
</protein>
<sequence length="186" mass="20307">MNQEGASVPKIDLTNSYSEVLSADQLLKPEKVRMEALCKLGILKEDTKNPICQELKHSESKTTREPPSVPAKPGKKINQPVQSFNPAHQRSASDLFSASSHPQHANTTSIWKSATLERTGMGLSASNITASWGHNSSSSTAGSKSHFTDTNESTKEEFRSRGFSVPVPSIGSERREALRKLGFLKN</sequence>
<feature type="region of interest" description="Disordered" evidence="1">
    <location>
        <begin position="131"/>
        <end position="171"/>
    </location>
</feature>
<dbReference type="EMBL" id="JAYMGO010000011">
    <property type="protein sequence ID" value="KAL1264958.1"/>
    <property type="molecule type" value="Genomic_DNA"/>
</dbReference>
<comment type="caution">
    <text evidence="2">The sequence shown here is derived from an EMBL/GenBank/DDBJ whole genome shotgun (WGS) entry which is preliminary data.</text>
</comment>
<evidence type="ECO:0000313" key="3">
    <source>
        <dbReference type="Proteomes" id="UP001558613"/>
    </source>
</evidence>
<reference evidence="2 3" key="1">
    <citation type="submission" date="2023-09" db="EMBL/GenBank/DDBJ databases">
        <authorList>
            <person name="Wang M."/>
        </authorList>
    </citation>
    <scope>NUCLEOTIDE SEQUENCE [LARGE SCALE GENOMIC DNA]</scope>
    <source>
        <strain evidence="2">GT-2023</strain>
        <tissue evidence="2">Liver</tissue>
    </source>
</reference>
<name>A0ABR3MIS3_9TELE</name>
<feature type="compositionally biased region" description="Basic and acidic residues" evidence="1">
    <location>
        <begin position="146"/>
        <end position="160"/>
    </location>
</feature>
<dbReference type="PANTHER" id="PTHR21555">
    <property type="entry name" value="SPECIFICALLY ANDROGEN-REGULATED GENE PROTEIN"/>
    <property type="match status" value="1"/>
</dbReference>
<dbReference type="PANTHER" id="PTHR21555:SF0">
    <property type="entry name" value="SPECIFICALLY ANDROGEN-REGULATED GENE PROTEIN"/>
    <property type="match status" value="1"/>
</dbReference>
<evidence type="ECO:0000313" key="2">
    <source>
        <dbReference type="EMBL" id="KAL1264958.1"/>
    </source>
</evidence>
<accession>A0ABR3MIS3</accession>
<feature type="compositionally biased region" description="Polar residues" evidence="1">
    <location>
        <begin position="131"/>
        <end position="145"/>
    </location>
</feature>
<keyword evidence="3" id="KW-1185">Reference proteome</keyword>
<dbReference type="InterPro" id="IPR026152">
    <property type="entry name" value="SARG"/>
</dbReference>
<proteinExistence type="predicted"/>
<evidence type="ECO:0008006" key="4">
    <source>
        <dbReference type="Google" id="ProtNLM"/>
    </source>
</evidence>